<gene>
    <name evidence="1" type="ORF">DPMN_058316</name>
</gene>
<accession>A0A9D4C1X5</accession>
<organism evidence="1 2">
    <name type="scientific">Dreissena polymorpha</name>
    <name type="common">Zebra mussel</name>
    <name type="synonym">Mytilus polymorpha</name>
    <dbReference type="NCBI Taxonomy" id="45954"/>
    <lineage>
        <taxon>Eukaryota</taxon>
        <taxon>Metazoa</taxon>
        <taxon>Spiralia</taxon>
        <taxon>Lophotrochozoa</taxon>
        <taxon>Mollusca</taxon>
        <taxon>Bivalvia</taxon>
        <taxon>Autobranchia</taxon>
        <taxon>Heteroconchia</taxon>
        <taxon>Euheterodonta</taxon>
        <taxon>Imparidentia</taxon>
        <taxon>Neoheterodontei</taxon>
        <taxon>Myida</taxon>
        <taxon>Dreissenoidea</taxon>
        <taxon>Dreissenidae</taxon>
        <taxon>Dreissena</taxon>
    </lineage>
</organism>
<dbReference type="EMBL" id="JAIWYP010000013">
    <property type="protein sequence ID" value="KAH3715604.1"/>
    <property type="molecule type" value="Genomic_DNA"/>
</dbReference>
<dbReference type="AlphaFoldDB" id="A0A9D4C1X5"/>
<reference evidence="1" key="1">
    <citation type="journal article" date="2019" name="bioRxiv">
        <title>The Genome of the Zebra Mussel, Dreissena polymorpha: A Resource for Invasive Species Research.</title>
        <authorList>
            <person name="McCartney M.A."/>
            <person name="Auch B."/>
            <person name="Kono T."/>
            <person name="Mallez S."/>
            <person name="Zhang Y."/>
            <person name="Obille A."/>
            <person name="Becker A."/>
            <person name="Abrahante J.E."/>
            <person name="Garbe J."/>
            <person name="Badalamenti J.P."/>
            <person name="Herman A."/>
            <person name="Mangelson H."/>
            <person name="Liachko I."/>
            <person name="Sullivan S."/>
            <person name="Sone E.D."/>
            <person name="Koren S."/>
            <person name="Silverstein K.A.T."/>
            <person name="Beckman K.B."/>
            <person name="Gohl D.M."/>
        </authorList>
    </citation>
    <scope>NUCLEOTIDE SEQUENCE</scope>
    <source>
        <strain evidence="1">Duluth1</strain>
        <tissue evidence="1">Whole animal</tissue>
    </source>
</reference>
<protein>
    <submittedName>
        <fullName evidence="1">Uncharacterized protein</fullName>
    </submittedName>
</protein>
<reference evidence="1" key="2">
    <citation type="submission" date="2020-11" db="EMBL/GenBank/DDBJ databases">
        <authorList>
            <person name="McCartney M.A."/>
            <person name="Auch B."/>
            <person name="Kono T."/>
            <person name="Mallez S."/>
            <person name="Becker A."/>
            <person name="Gohl D.M."/>
            <person name="Silverstein K.A.T."/>
            <person name="Koren S."/>
            <person name="Bechman K.B."/>
            <person name="Herman A."/>
            <person name="Abrahante J.E."/>
            <person name="Garbe J."/>
        </authorList>
    </citation>
    <scope>NUCLEOTIDE SEQUENCE</scope>
    <source>
        <strain evidence="1">Duluth1</strain>
        <tissue evidence="1">Whole animal</tissue>
    </source>
</reference>
<name>A0A9D4C1X5_DREPO</name>
<proteinExistence type="predicted"/>
<evidence type="ECO:0000313" key="1">
    <source>
        <dbReference type="EMBL" id="KAH3715604.1"/>
    </source>
</evidence>
<comment type="caution">
    <text evidence="1">The sequence shown here is derived from an EMBL/GenBank/DDBJ whole genome shotgun (WGS) entry which is preliminary data.</text>
</comment>
<sequence>MIRRTFLTWSHYFLVPHRMKLVNNPAESRSTPNYLRFILVKPRKSPGSRR</sequence>
<evidence type="ECO:0000313" key="2">
    <source>
        <dbReference type="Proteomes" id="UP000828390"/>
    </source>
</evidence>
<dbReference type="Proteomes" id="UP000828390">
    <property type="component" value="Unassembled WGS sequence"/>
</dbReference>
<keyword evidence="2" id="KW-1185">Reference proteome</keyword>